<feature type="region of interest" description="Disordered" evidence="1">
    <location>
        <begin position="274"/>
        <end position="307"/>
    </location>
</feature>
<dbReference type="EMBL" id="AFNT02000003">
    <property type="protein sequence ID" value="ERJ07356.1"/>
    <property type="molecule type" value="Genomic_DNA"/>
</dbReference>
<reference evidence="2 3" key="1">
    <citation type="journal article" date="2011" name="J. Bacteriol.">
        <title>Genome sequence of Halorhabdus tiamatea, the first archaeon isolated from a deep-sea anoxic brine lake.</title>
        <authorList>
            <person name="Antunes A."/>
            <person name="Alam I."/>
            <person name="Bajic V.B."/>
            <person name="Stingl U."/>
        </authorList>
    </citation>
    <scope>NUCLEOTIDE SEQUENCE [LARGE SCALE GENOMIC DNA]</scope>
    <source>
        <strain evidence="2 3">SARL4B</strain>
    </source>
</reference>
<sequence length="307" mass="33861">MTEHMEAIPQGSIALVEPGHAHRAFLEAVEPRYAMMKYHHANRLLKAGETAESWFPDGTDVITTTNVVDNRNAPIPLEDNGYRRGEVDIIEDFGPDYHIPADRSDYQDLEDGHRYQRTKECMTGTVTVANHIADHGLDTQVIPFMKTTTPAERELCYRTIEQLGLDFAAVYCNQYFNDGRGVLIDQLLEDLELVASESRSAVSSAGDDPLRLLTVSLLSPNVLARAPDAVVAGSGQMVGTDRGWRESIKPTKQSSEEMREIYADVEAAVAEALPRGSPNEGEVGTADRAQTAAKAWLRGDEQSETPF</sequence>
<proteinExistence type="predicted"/>
<evidence type="ECO:0000313" key="2">
    <source>
        <dbReference type="EMBL" id="ERJ07356.1"/>
    </source>
</evidence>
<comment type="caution">
    <text evidence="2">The sequence shown here is derived from an EMBL/GenBank/DDBJ whole genome shotgun (WGS) entry which is preliminary data.</text>
</comment>
<gene>
    <name evidence="2" type="ORF">HLRTI_000397</name>
</gene>
<evidence type="ECO:0000256" key="1">
    <source>
        <dbReference type="SAM" id="MobiDB-lite"/>
    </source>
</evidence>
<reference evidence="2 3" key="2">
    <citation type="journal article" date="2013" name="PLoS ONE">
        <title>INDIGO - INtegrated Data Warehouse of MIcrobial GenOmes with Examples from the Red Sea Extremophiles.</title>
        <authorList>
            <person name="Alam I."/>
            <person name="Antunes A."/>
            <person name="Kamau A.A."/>
            <person name="Ba Alawi W."/>
            <person name="Kalkatawi M."/>
            <person name="Stingl U."/>
            <person name="Bajic V.B."/>
        </authorList>
    </citation>
    <scope>NUCLEOTIDE SEQUENCE [LARGE SCALE GENOMIC DNA]</scope>
    <source>
        <strain evidence="2 3">SARL4B</strain>
    </source>
</reference>
<dbReference type="Proteomes" id="UP000003861">
    <property type="component" value="Unassembled WGS sequence"/>
</dbReference>
<organism evidence="2 3">
    <name type="scientific">Halorhabdus tiamatea SARL4B</name>
    <dbReference type="NCBI Taxonomy" id="1033806"/>
    <lineage>
        <taxon>Archaea</taxon>
        <taxon>Methanobacteriati</taxon>
        <taxon>Methanobacteriota</taxon>
        <taxon>Stenosarchaea group</taxon>
        <taxon>Halobacteria</taxon>
        <taxon>Halobacteriales</taxon>
        <taxon>Haloarculaceae</taxon>
        <taxon>Halorhabdus</taxon>
    </lineage>
</organism>
<accession>F7PLS8</accession>
<dbReference type="AlphaFoldDB" id="F7PLS8"/>
<name>F7PLS8_9EURY</name>
<protein>
    <submittedName>
        <fullName evidence="2">Uncharacterized protein</fullName>
    </submittedName>
</protein>
<evidence type="ECO:0000313" key="3">
    <source>
        <dbReference type="Proteomes" id="UP000003861"/>
    </source>
</evidence>